<comment type="caution">
    <text evidence="1">The sequence shown here is derived from an EMBL/GenBank/DDBJ whole genome shotgun (WGS) entry which is preliminary data.</text>
</comment>
<reference evidence="1" key="1">
    <citation type="submission" date="2021-02" db="EMBL/GenBank/DDBJ databases">
        <authorList>
            <person name="Nowell W R."/>
        </authorList>
    </citation>
    <scope>NUCLEOTIDE SEQUENCE</scope>
</reference>
<dbReference type="Proteomes" id="UP000663868">
    <property type="component" value="Unassembled WGS sequence"/>
</dbReference>
<evidence type="ECO:0000313" key="1">
    <source>
        <dbReference type="EMBL" id="CAF4250898.1"/>
    </source>
</evidence>
<dbReference type="Gene3D" id="2.30.42.10">
    <property type="match status" value="1"/>
</dbReference>
<protein>
    <recommendedName>
        <fullName evidence="3">PDZ domain-containing protein</fullName>
    </recommendedName>
</protein>
<proteinExistence type="predicted"/>
<dbReference type="InterPro" id="IPR036034">
    <property type="entry name" value="PDZ_sf"/>
</dbReference>
<feature type="non-terminal residue" evidence="1">
    <location>
        <position position="68"/>
    </location>
</feature>
<sequence>IHTKQQKNTCQVTAIESSLNTKQLQQNDILLQINDQSVWGLSTDKINDILKRSNDCSLTIARLCQPFI</sequence>
<evidence type="ECO:0000313" key="2">
    <source>
        <dbReference type="Proteomes" id="UP000663868"/>
    </source>
</evidence>
<organism evidence="1 2">
    <name type="scientific">Adineta steineri</name>
    <dbReference type="NCBI Taxonomy" id="433720"/>
    <lineage>
        <taxon>Eukaryota</taxon>
        <taxon>Metazoa</taxon>
        <taxon>Spiralia</taxon>
        <taxon>Gnathifera</taxon>
        <taxon>Rotifera</taxon>
        <taxon>Eurotatoria</taxon>
        <taxon>Bdelloidea</taxon>
        <taxon>Adinetida</taxon>
        <taxon>Adinetidae</taxon>
        <taxon>Adineta</taxon>
    </lineage>
</organism>
<dbReference type="AlphaFoldDB" id="A0A820ETC4"/>
<dbReference type="SUPFAM" id="SSF50156">
    <property type="entry name" value="PDZ domain-like"/>
    <property type="match status" value="1"/>
</dbReference>
<gene>
    <name evidence="1" type="ORF">KXQ929_LOCUS42800</name>
</gene>
<accession>A0A820ETC4</accession>
<name>A0A820ETC4_9BILA</name>
<dbReference type="EMBL" id="CAJOBB010010786">
    <property type="protein sequence ID" value="CAF4250898.1"/>
    <property type="molecule type" value="Genomic_DNA"/>
</dbReference>
<evidence type="ECO:0008006" key="3">
    <source>
        <dbReference type="Google" id="ProtNLM"/>
    </source>
</evidence>